<comment type="caution">
    <text evidence="1">The sequence shown here is derived from an EMBL/GenBank/DDBJ whole genome shotgun (WGS) entry which is preliminary data.</text>
</comment>
<accession>A0ABR3XP78</accession>
<evidence type="ECO:0000313" key="1">
    <source>
        <dbReference type="EMBL" id="KAL1877550.1"/>
    </source>
</evidence>
<organism evidence="1 2">
    <name type="scientific">Phialemonium thermophilum</name>
    <dbReference type="NCBI Taxonomy" id="223376"/>
    <lineage>
        <taxon>Eukaryota</taxon>
        <taxon>Fungi</taxon>
        <taxon>Dikarya</taxon>
        <taxon>Ascomycota</taxon>
        <taxon>Pezizomycotina</taxon>
        <taxon>Sordariomycetes</taxon>
        <taxon>Sordariomycetidae</taxon>
        <taxon>Cephalothecales</taxon>
        <taxon>Cephalothecaceae</taxon>
        <taxon>Phialemonium</taxon>
    </lineage>
</organism>
<evidence type="ECO:0000313" key="2">
    <source>
        <dbReference type="Proteomes" id="UP001586593"/>
    </source>
</evidence>
<proteinExistence type="predicted"/>
<keyword evidence="2" id="KW-1185">Reference proteome</keyword>
<gene>
    <name evidence="1" type="ORF">VTK73DRAFT_8608</name>
</gene>
<reference evidence="1 2" key="1">
    <citation type="journal article" date="2024" name="Commun. Biol.">
        <title>Comparative genomic analysis of thermophilic fungi reveals convergent evolutionary adaptations and gene losses.</title>
        <authorList>
            <person name="Steindorff A.S."/>
            <person name="Aguilar-Pontes M.V."/>
            <person name="Robinson A.J."/>
            <person name="Andreopoulos B."/>
            <person name="LaButti K."/>
            <person name="Kuo A."/>
            <person name="Mondo S."/>
            <person name="Riley R."/>
            <person name="Otillar R."/>
            <person name="Haridas S."/>
            <person name="Lipzen A."/>
            <person name="Grimwood J."/>
            <person name="Schmutz J."/>
            <person name="Clum A."/>
            <person name="Reid I.D."/>
            <person name="Moisan M.C."/>
            <person name="Butler G."/>
            <person name="Nguyen T.T.M."/>
            <person name="Dewar K."/>
            <person name="Conant G."/>
            <person name="Drula E."/>
            <person name="Henrissat B."/>
            <person name="Hansel C."/>
            <person name="Singer S."/>
            <person name="Hutchinson M.I."/>
            <person name="de Vries R.P."/>
            <person name="Natvig D.O."/>
            <person name="Powell A.J."/>
            <person name="Tsang A."/>
            <person name="Grigoriev I.V."/>
        </authorList>
    </citation>
    <scope>NUCLEOTIDE SEQUENCE [LARGE SCALE GENOMIC DNA]</scope>
    <source>
        <strain evidence="1 2">ATCC 24622</strain>
    </source>
</reference>
<dbReference type="Proteomes" id="UP001586593">
    <property type="component" value="Unassembled WGS sequence"/>
</dbReference>
<protein>
    <submittedName>
        <fullName evidence="1">Uncharacterized protein</fullName>
    </submittedName>
</protein>
<sequence length="128" mass="14539">MDVNCQIVRSNQFYEVRAHALSKVTLETTRLVEPLLPSFESLLLLPRRILNIRAATTKAWRGINTEEDSPRHCPFHERSAVNFLDPHALHNKLGPLLQPIMLLAITPTVSTCPCSMVDSHSTYPTHHY</sequence>
<name>A0ABR3XP78_9PEZI</name>
<dbReference type="EMBL" id="JAZHXJ010000064">
    <property type="protein sequence ID" value="KAL1877550.1"/>
    <property type="molecule type" value="Genomic_DNA"/>
</dbReference>